<dbReference type="AlphaFoldDB" id="A0A2N3XVT0"/>
<sequence length="37" mass="4192">MRLNGQRSREMVARYGASATDERAREAHHQAAVGDRH</sequence>
<comment type="caution">
    <text evidence="2">The sequence shown here is derived from an EMBL/GenBank/DDBJ whole genome shotgun (WGS) entry which is preliminary data.</text>
</comment>
<keyword evidence="3" id="KW-1185">Reference proteome</keyword>
<dbReference type="Proteomes" id="UP000233786">
    <property type="component" value="Unassembled WGS sequence"/>
</dbReference>
<dbReference type="EMBL" id="PJNB01000001">
    <property type="protein sequence ID" value="PKW14793.1"/>
    <property type="molecule type" value="Genomic_DNA"/>
</dbReference>
<feature type="compositionally biased region" description="Basic and acidic residues" evidence="1">
    <location>
        <begin position="20"/>
        <end position="37"/>
    </location>
</feature>
<evidence type="ECO:0000313" key="2">
    <source>
        <dbReference type="EMBL" id="PKW14793.1"/>
    </source>
</evidence>
<feature type="region of interest" description="Disordered" evidence="1">
    <location>
        <begin position="1"/>
        <end position="37"/>
    </location>
</feature>
<name>A0A2N3XVT0_SACSN</name>
<proteinExistence type="predicted"/>
<reference evidence="2" key="1">
    <citation type="submission" date="2017-12" db="EMBL/GenBank/DDBJ databases">
        <title>Sequencing the genomes of 1000 Actinobacteria strains.</title>
        <authorList>
            <person name="Klenk H.-P."/>
        </authorList>
    </citation>
    <scope>NUCLEOTIDE SEQUENCE [LARGE SCALE GENOMIC DNA]</scope>
    <source>
        <strain evidence="2">DSM 44228</strain>
    </source>
</reference>
<evidence type="ECO:0000256" key="1">
    <source>
        <dbReference type="SAM" id="MobiDB-lite"/>
    </source>
</evidence>
<protein>
    <submittedName>
        <fullName evidence="2">Uncharacterized protein</fullName>
    </submittedName>
</protein>
<accession>A0A2N3XVT0</accession>
<gene>
    <name evidence="2" type="ORF">A8926_2440</name>
</gene>
<evidence type="ECO:0000313" key="3">
    <source>
        <dbReference type="Proteomes" id="UP000233786"/>
    </source>
</evidence>
<organism evidence="2 3">
    <name type="scientific">Saccharopolyspora spinosa</name>
    <dbReference type="NCBI Taxonomy" id="60894"/>
    <lineage>
        <taxon>Bacteria</taxon>
        <taxon>Bacillati</taxon>
        <taxon>Actinomycetota</taxon>
        <taxon>Actinomycetes</taxon>
        <taxon>Pseudonocardiales</taxon>
        <taxon>Pseudonocardiaceae</taxon>
        <taxon>Saccharopolyspora</taxon>
    </lineage>
</organism>